<evidence type="ECO:0000259" key="2">
    <source>
        <dbReference type="PROSITE" id="PS50206"/>
    </source>
</evidence>
<dbReference type="Gene3D" id="3.40.250.10">
    <property type="entry name" value="Rhodanese-like domain"/>
    <property type="match status" value="1"/>
</dbReference>
<dbReference type="GO" id="GO:0005737">
    <property type="term" value="C:cytoplasm"/>
    <property type="evidence" value="ECO:0007669"/>
    <property type="project" value="TreeGrafter"/>
</dbReference>
<evidence type="ECO:0000313" key="4">
    <source>
        <dbReference type="Proteomes" id="UP001431209"/>
    </source>
</evidence>
<reference evidence="3 4" key="1">
    <citation type="submission" date="2024-03" db="EMBL/GenBank/DDBJ databases">
        <title>The Acrasis kona genome and developmental transcriptomes reveal deep origins of eukaryotic multicellular pathways.</title>
        <authorList>
            <person name="Sheikh S."/>
            <person name="Fu C.-J."/>
            <person name="Brown M.W."/>
            <person name="Baldauf S.L."/>
        </authorList>
    </citation>
    <scope>NUCLEOTIDE SEQUENCE [LARGE SCALE GENOMIC DNA]</scope>
    <source>
        <strain evidence="3 4">ATCC MYA-3509</strain>
    </source>
</reference>
<dbReference type="EMBL" id="JAOPGA020001142">
    <property type="protein sequence ID" value="KAL0485504.1"/>
    <property type="molecule type" value="Genomic_DNA"/>
</dbReference>
<feature type="region of interest" description="Disordered" evidence="1">
    <location>
        <begin position="128"/>
        <end position="156"/>
    </location>
</feature>
<sequence length="156" mass="17665">MKGVPYIDQESVRDMILSGNIPTSTTIVDVRGDHACDGDVSGRHIMHSVNISKFDKNKALSLAQKLTSENKSRVVFHCYYSNFRGPKASKIFLEVMSKNFANYKIEIRVLKGGWSSWKNSYKDDNKLTHLSNKSSSEESDEDEEQLAMIKDQVVDN</sequence>
<keyword evidence="4" id="KW-1185">Reference proteome</keyword>
<dbReference type="PANTHER" id="PTHR10828">
    <property type="entry name" value="M-PHASE INDUCER PHOSPHATASE DUAL SPECIFICITY PHOSPHATASE CDC25"/>
    <property type="match status" value="1"/>
</dbReference>
<evidence type="ECO:0000256" key="1">
    <source>
        <dbReference type="SAM" id="MobiDB-lite"/>
    </source>
</evidence>
<dbReference type="Pfam" id="PF00581">
    <property type="entry name" value="Rhodanese"/>
    <property type="match status" value="1"/>
</dbReference>
<accession>A0AAW2Z9K2</accession>
<dbReference type="SUPFAM" id="SSF52821">
    <property type="entry name" value="Rhodanese/Cell cycle control phosphatase"/>
    <property type="match status" value="1"/>
</dbReference>
<dbReference type="PROSITE" id="PS50206">
    <property type="entry name" value="RHODANESE_3"/>
    <property type="match status" value="1"/>
</dbReference>
<protein>
    <submittedName>
        <fullName evidence="3">YCH1</fullName>
    </submittedName>
</protein>
<evidence type="ECO:0000313" key="3">
    <source>
        <dbReference type="EMBL" id="KAL0485504.1"/>
    </source>
</evidence>
<dbReference type="PANTHER" id="PTHR10828:SF38">
    <property type="entry name" value="ARSENICAL-RESISTANCE PROTEIN 2-RELATED"/>
    <property type="match status" value="1"/>
</dbReference>
<dbReference type="SMART" id="SM00450">
    <property type="entry name" value="RHOD"/>
    <property type="match status" value="1"/>
</dbReference>
<feature type="domain" description="Rhodanese" evidence="2">
    <location>
        <begin position="25"/>
        <end position="126"/>
    </location>
</feature>
<dbReference type="InterPro" id="IPR036873">
    <property type="entry name" value="Rhodanese-like_dom_sf"/>
</dbReference>
<name>A0AAW2Z9K2_9EUKA</name>
<dbReference type="GO" id="GO:0005634">
    <property type="term" value="C:nucleus"/>
    <property type="evidence" value="ECO:0007669"/>
    <property type="project" value="TreeGrafter"/>
</dbReference>
<dbReference type="GO" id="GO:0004725">
    <property type="term" value="F:protein tyrosine phosphatase activity"/>
    <property type="evidence" value="ECO:0007669"/>
    <property type="project" value="TreeGrafter"/>
</dbReference>
<proteinExistence type="predicted"/>
<organism evidence="3 4">
    <name type="scientific">Acrasis kona</name>
    <dbReference type="NCBI Taxonomy" id="1008807"/>
    <lineage>
        <taxon>Eukaryota</taxon>
        <taxon>Discoba</taxon>
        <taxon>Heterolobosea</taxon>
        <taxon>Tetramitia</taxon>
        <taxon>Eutetramitia</taxon>
        <taxon>Acrasidae</taxon>
        <taxon>Acrasis</taxon>
    </lineage>
</organism>
<dbReference type="Proteomes" id="UP001431209">
    <property type="component" value="Unassembled WGS sequence"/>
</dbReference>
<comment type="caution">
    <text evidence="3">The sequence shown here is derived from an EMBL/GenBank/DDBJ whole genome shotgun (WGS) entry which is preliminary data.</text>
</comment>
<gene>
    <name evidence="3" type="ORF">AKO1_003070</name>
</gene>
<dbReference type="AlphaFoldDB" id="A0AAW2Z9K2"/>
<dbReference type="InterPro" id="IPR001763">
    <property type="entry name" value="Rhodanese-like_dom"/>
</dbReference>